<accession>A0ABR0IZM3</accession>
<dbReference type="InterPro" id="IPR021858">
    <property type="entry name" value="Fun_TF"/>
</dbReference>
<name>A0ABR0IZM3_9EURO</name>
<protein>
    <recommendedName>
        <fullName evidence="5">Transcription factor domain-containing protein</fullName>
    </recommendedName>
</protein>
<sequence length="603" mass="66796">MYRRRVYLPRGRVFDYSRTDLLTWNGPGKNVLTSYNAGEVDLMINDLDEHHIHGHGNIITGPFSIFQLERIPLPYTLDSSDDFTPACSEARSEAPRESSETFGKVQQVTYADDISGDAHSIRCQPQTGREDALLVLPLRRSPGLVPELIATATTSTNAGGYWSHKLMQHYITEVADLLQPIPHPQSPFHTIYVQTAMSSLFTKSNVLGTHDLNKGNVSIFDSLIASSAFHLRGPPANKHKDWDSLNHIGKINHLKGLKYLQEAIEESSVQVETSYTMVAAILCQISVDIMVGSMTEFFTHLQGAEQFRCLHDSNFTLDSGPVHFPSRRQLAVNASFLTTLAHTTAHHLPQFDIFGAASNQAALFDTPFTTSDTPLEFTYGMSCTTASFIYLTNKYWHCAHVARANGEAIPADLADAIQTLDCLVNSWTPILEPFSSISVEDTKSLAIVRNLAMSFNYAARIYARSCFTLSSLPVNYLDSAELSKLTLISLEAAELEKGGLSQVPSPAVKGASIAWPAFVAACEAPVELRPRWIEYWNVLISYRIGNLRVVWETVKYVWKSIDEGSLSSVGRLQSLPETAEPVSLRTPRWSQVLREGGLSILAI</sequence>
<proteinExistence type="predicted"/>
<organism evidence="3 4">
    <name type="scientific">Exophiala sideris</name>
    <dbReference type="NCBI Taxonomy" id="1016849"/>
    <lineage>
        <taxon>Eukaryota</taxon>
        <taxon>Fungi</taxon>
        <taxon>Dikarya</taxon>
        <taxon>Ascomycota</taxon>
        <taxon>Pezizomycotina</taxon>
        <taxon>Eurotiomycetes</taxon>
        <taxon>Chaetothyriomycetidae</taxon>
        <taxon>Chaetothyriales</taxon>
        <taxon>Herpotrichiellaceae</taxon>
        <taxon>Exophiala</taxon>
    </lineage>
</organism>
<comment type="subcellular location">
    <subcellularLocation>
        <location evidence="1">Nucleus</location>
    </subcellularLocation>
</comment>
<evidence type="ECO:0000256" key="2">
    <source>
        <dbReference type="ARBA" id="ARBA00023242"/>
    </source>
</evidence>
<dbReference type="EMBL" id="JAVRRF010000028">
    <property type="protein sequence ID" value="KAK5052863.1"/>
    <property type="molecule type" value="Genomic_DNA"/>
</dbReference>
<dbReference type="PANTHER" id="PTHR37534:SF46">
    <property type="entry name" value="ZN(II)2CYS6 TRANSCRIPTION FACTOR (EUROFUNG)"/>
    <property type="match status" value="1"/>
</dbReference>
<dbReference type="Pfam" id="PF11951">
    <property type="entry name" value="Fungal_trans_2"/>
    <property type="match status" value="1"/>
</dbReference>
<evidence type="ECO:0000256" key="1">
    <source>
        <dbReference type="ARBA" id="ARBA00004123"/>
    </source>
</evidence>
<reference evidence="3 4" key="1">
    <citation type="submission" date="2023-08" db="EMBL/GenBank/DDBJ databases">
        <title>Black Yeasts Isolated from many extreme environments.</title>
        <authorList>
            <person name="Coleine C."/>
            <person name="Stajich J.E."/>
            <person name="Selbmann L."/>
        </authorList>
    </citation>
    <scope>NUCLEOTIDE SEQUENCE [LARGE SCALE GENOMIC DNA]</scope>
    <source>
        <strain evidence="3 4">CCFEE 6328</strain>
    </source>
</reference>
<keyword evidence="4" id="KW-1185">Reference proteome</keyword>
<comment type="caution">
    <text evidence="3">The sequence shown here is derived from an EMBL/GenBank/DDBJ whole genome shotgun (WGS) entry which is preliminary data.</text>
</comment>
<evidence type="ECO:0008006" key="5">
    <source>
        <dbReference type="Google" id="ProtNLM"/>
    </source>
</evidence>
<evidence type="ECO:0000313" key="3">
    <source>
        <dbReference type="EMBL" id="KAK5052863.1"/>
    </source>
</evidence>
<keyword evidence="2" id="KW-0539">Nucleus</keyword>
<gene>
    <name evidence="3" type="ORF">LTR69_009689</name>
</gene>
<dbReference type="Proteomes" id="UP001345691">
    <property type="component" value="Unassembled WGS sequence"/>
</dbReference>
<dbReference type="PANTHER" id="PTHR37534">
    <property type="entry name" value="TRANSCRIPTIONAL ACTIVATOR PROTEIN UGA3"/>
    <property type="match status" value="1"/>
</dbReference>
<evidence type="ECO:0000313" key="4">
    <source>
        <dbReference type="Proteomes" id="UP001345691"/>
    </source>
</evidence>